<reference evidence="2 3" key="1">
    <citation type="journal article" date="2016" name="Mol. Biol. Evol.">
        <title>Comparative Genomics of Early-Diverging Mushroom-Forming Fungi Provides Insights into the Origins of Lignocellulose Decay Capabilities.</title>
        <authorList>
            <person name="Nagy L.G."/>
            <person name="Riley R."/>
            <person name="Tritt A."/>
            <person name="Adam C."/>
            <person name="Daum C."/>
            <person name="Floudas D."/>
            <person name="Sun H."/>
            <person name="Yadav J.S."/>
            <person name="Pangilinan J."/>
            <person name="Larsson K.H."/>
            <person name="Matsuura K."/>
            <person name="Barry K."/>
            <person name="Labutti K."/>
            <person name="Kuo R."/>
            <person name="Ohm R.A."/>
            <person name="Bhattacharya S.S."/>
            <person name="Shirouzu T."/>
            <person name="Yoshinaga Y."/>
            <person name="Martin F.M."/>
            <person name="Grigoriev I.V."/>
            <person name="Hibbett D.S."/>
        </authorList>
    </citation>
    <scope>NUCLEOTIDE SEQUENCE [LARGE SCALE GENOMIC DNA]</scope>
    <source>
        <strain evidence="2 3">93-53</strain>
    </source>
</reference>
<name>A0A165BYY4_9APHY</name>
<dbReference type="Proteomes" id="UP000076871">
    <property type="component" value="Unassembled WGS sequence"/>
</dbReference>
<keyword evidence="3" id="KW-1185">Reference proteome</keyword>
<evidence type="ECO:0000313" key="2">
    <source>
        <dbReference type="EMBL" id="KZT01904.1"/>
    </source>
</evidence>
<proteinExistence type="predicted"/>
<dbReference type="RefSeq" id="XP_040759644.1">
    <property type="nucleotide sequence ID" value="XM_040905024.1"/>
</dbReference>
<accession>A0A165BYY4</accession>
<protein>
    <submittedName>
        <fullName evidence="2">Uncharacterized protein</fullName>
    </submittedName>
</protein>
<dbReference type="OrthoDB" id="2844016at2759"/>
<dbReference type="AlphaFoldDB" id="A0A165BYY4"/>
<organism evidence="2 3">
    <name type="scientific">Laetiporus sulphureus 93-53</name>
    <dbReference type="NCBI Taxonomy" id="1314785"/>
    <lineage>
        <taxon>Eukaryota</taxon>
        <taxon>Fungi</taxon>
        <taxon>Dikarya</taxon>
        <taxon>Basidiomycota</taxon>
        <taxon>Agaricomycotina</taxon>
        <taxon>Agaricomycetes</taxon>
        <taxon>Polyporales</taxon>
        <taxon>Laetiporus</taxon>
    </lineage>
</organism>
<keyword evidence="1" id="KW-0732">Signal</keyword>
<sequence length="205" mass="20929">MLSCGLLCLALASASLALPATLTARTSSSCSGLGGGAFDTAHNFTLAAYNLGASNANATGAPLVLGPNGESDGQEYKVLSTYASYPYDVDSYPSFSLNAGVLKPNPSNASMSSTDVSVAEGSMPKFVVSSSSLSDSAPIYCAVASIDPDGGSDYPELAVNGEIDAFSLCMNGAQKNVVYKATSENSCAYNHDSCYPVRVQLVGLD</sequence>
<dbReference type="InParanoid" id="A0A165BYY4"/>
<dbReference type="EMBL" id="KV427658">
    <property type="protein sequence ID" value="KZT01904.1"/>
    <property type="molecule type" value="Genomic_DNA"/>
</dbReference>
<evidence type="ECO:0000313" key="3">
    <source>
        <dbReference type="Proteomes" id="UP000076871"/>
    </source>
</evidence>
<feature type="chain" id="PRO_5007855812" evidence="1">
    <location>
        <begin position="18"/>
        <end position="205"/>
    </location>
</feature>
<feature type="signal peptide" evidence="1">
    <location>
        <begin position="1"/>
        <end position="17"/>
    </location>
</feature>
<gene>
    <name evidence="2" type="ORF">LAESUDRAFT_662905</name>
</gene>
<dbReference type="GeneID" id="63822054"/>
<evidence type="ECO:0000256" key="1">
    <source>
        <dbReference type="SAM" id="SignalP"/>
    </source>
</evidence>